<dbReference type="CTD" id="34837"/>
<dbReference type="GO" id="GO:0003676">
    <property type="term" value="F:nucleic acid binding"/>
    <property type="evidence" value="ECO:0007669"/>
    <property type="project" value="InterPro"/>
</dbReference>
<reference evidence="4" key="1">
    <citation type="submission" date="2025-08" db="UniProtKB">
        <authorList>
            <consortium name="RefSeq"/>
        </authorList>
    </citation>
    <scope>IDENTIFICATION</scope>
</reference>
<proteinExistence type="inferred from homology"/>
<dbReference type="InterPro" id="IPR038538">
    <property type="entry name" value="MTERF_sf"/>
</dbReference>
<accession>A0A6P3WUP6</accession>
<comment type="similarity">
    <text evidence="1">Belongs to the mTERF family.</text>
</comment>
<organism evidence="3 4">
    <name type="scientific">Dinoponera quadriceps</name>
    <name type="common">South American ant</name>
    <dbReference type="NCBI Taxonomy" id="609295"/>
    <lineage>
        <taxon>Eukaryota</taxon>
        <taxon>Metazoa</taxon>
        <taxon>Ecdysozoa</taxon>
        <taxon>Arthropoda</taxon>
        <taxon>Hexapoda</taxon>
        <taxon>Insecta</taxon>
        <taxon>Pterygota</taxon>
        <taxon>Neoptera</taxon>
        <taxon>Endopterygota</taxon>
        <taxon>Hymenoptera</taxon>
        <taxon>Apocrita</taxon>
        <taxon>Aculeata</taxon>
        <taxon>Formicoidea</taxon>
        <taxon>Formicidae</taxon>
        <taxon>Ponerinae</taxon>
        <taxon>Ponerini</taxon>
        <taxon>Dinoponera</taxon>
    </lineage>
</organism>
<keyword evidence="2" id="KW-0809">Transit peptide</keyword>
<gene>
    <name evidence="4" type="primary">LOC106741783</name>
</gene>
<evidence type="ECO:0000256" key="1">
    <source>
        <dbReference type="ARBA" id="ARBA00007692"/>
    </source>
</evidence>
<evidence type="ECO:0000256" key="2">
    <source>
        <dbReference type="ARBA" id="ARBA00022946"/>
    </source>
</evidence>
<evidence type="ECO:0000313" key="4">
    <source>
        <dbReference type="RefSeq" id="XP_014469582.1"/>
    </source>
</evidence>
<dbReference type="Gene3D" id="1.25.70.10">
    <property type="entry name" value="Transcription termination factor 3, mitochondrial"/>
    <property type="match status" value="1"/>
</dbReference>
<dbReference type="AlphaFoldDB" id="A0A6P3WUP6"/>
<dbReference type="GO" id="GO:0005759">
    <property type="term" value="C:mitochondrial matrix"/>
    <property type="evidence" value="ECO:0007669"/>
    <property type="project" value="TreeGrafter"/>
</dbReference>
<dbReference type="RefSeq" id="XP_014469582.1">
    <property type="nucleotide sequence ID" value="XM_014614096.1"/>
</dbReference>
<dbReference type="OrthoDB" id="75923at2759"/>
<dbReference type="InterPro" id="IPR003690">
    <property type="entry name" value="MTERF"/>
</dbReference>
<dbReference type="Proteomes" id="UP000515204">
    <property type="component" value="Unplaced"/>
</dbReference>
<sequence length="506" mass="60103">MARHLARCVLVSHLLKTSLQKPPHLERRSFLGVFVCQKRLTHKDVEILDHTCEIANYNDYRMNYKPIVQVMVQTLKEILNISTYETNKILAAHPQLKKRSRANVLNNYYNLLEAGIQKNTIVKYIWLLAHDDIKLKEKLDRISTLKMNNEDLIPWLRFTQEELVNNINYVKTDPTPYMFNKIEYLAHRLECSIEELCKLTVRCSFLLKIPVSYIDNKLNILHEYEVSNKNILKDLWILRYSEHHIRYRCDLYQDTGNEIKTWAIRCPLRVITRAIQKNYAKRDILQNYNNLNEYLLTKLNVKEEDLNILTLKWPSILRVNPKKLDKVITMLHDNGITSNEIIRTGGPIFFFNIETIQKRINTLQTKNMPIKIPTLKMSVKSFERYIGKNEISKKKSRLLQSHRNIKGYLMHKLNADEDDIEEFLDKWPLTIKVDILKIEKFINMLHEYGFTNYEILTHGRIFHFKINTIRDRIETLKEANIIPKITILMFSNKCFNDFVLSHTTEK</sequence>
<evidence type="ECO:0000313" key="3">
    <source>
        <dbReference type="Proteomes" id="UP000515204"/>
    </source>
</evidence>
<dbReference type="GO" id="GO:0006393">
    <property type="term" value="P:termination of mitochondrial transcription"/>
    <property type="evidence" value="ECO:0007669"/>
    <property type="project" value="TreeGrafter"/>
</dbReference>
<name>A0A6P3WUP6_DINQU</name>
<protein>
    <submittedName>
        <fullName evidence="4">Uncharacterized protein LOC106741783</fullName>
    </submittedName>
</protein>
<dbReference type="KEGG" id="dqu:106741783"/>
<dbReference type="GeneID" id="106741783"/>
<dbReference type="PANTHER" id="PTHR15437:SF6">
    <property type="entry name" value="TRANSCRIPTION TERMINATION FACTOR, MITOCHONDRIAL"/>
    <property type="match status" value="1"/>
</dbReference>
<dbReference type="PANTHER" id="PTHR15437">
    <property type="entry name" value="TRANSCRIPTION TERMINATION FACTOR, MITOCHONDRIAL"/>
    <property type="match status" value="1"/>
</dbReference>
<keyword evidence="3" id="KW-1185">Reference proteome</keyword>